<dbReference type="GO" id="GO:0000032">
    <property type="term" value="P:cell wall mannoprotein biosynthetic process"/>
    <property type="evidence" value="ECO:0007669"/>
    <property type="project" value="TreeGrafter"/>
</dbReference>
<name>A0A1Q2ZU84_ZYGRO</name>
<dbReference type="AlphaFoldDB" id="A0A1Q2ZU84"/>
<dbReference type="OrthoDB" id="439943at2759"/>
<dbReference type="InterPro" id="IPR002685">
    <property type="entry name" value="Glyco_trans_15"/>
</dbReference>
<keyword evidence="7" id="KW-1133">Transmembrane helix</keyword>
<keyword evidence="7" id="KW-0472">Membrane</keyword>
<dbReference type="GO" id="GO:0006487">
    <property type="term" value="P:protein N-linked glycosylation"/>
    <property type="evidence" value="ECO:0007669"/>
    <property type="project" value="TreeGrafter"/>
</dbReference>
<proteinExistence type="inferred from homology"/>
<keyword evidence="4" id="KW-0808">Transferase</keyword>
<dbReference type="PANTHER" id="PTHR31121">
    <property type="entry name" value="ALPHA-1,2 MANNOSYLTRANSFERASE KTR1"/>
    <property type="match status" value="1"/>
</dbReference>
<organism evidence="8 9">
    <name type="scientific">Zygosaccharomyces rouxii</name>
    <dbReference type="NCBI Taxonomy" id="4956"/>
    <lineage>
        <taxon>Eukaryota</taxon>
        <taxon>Fungi</taxon>
        <taxon>Dikarya</taxon>
        <taxon>Ascomycota</taxon>
        <taxon>Saccharomycotina</taxon>
        <taxon>Saccharomycetes</taxon>
        <taxon>Saccharomycetales</taxon>
        <taxon>Saccharomycetaceae</taxon>
        <taxon>Zygosaccharomyces</taxon>
    </lineage>
</organism>
<evidence type="ECO:0000256" key="6">
    <source>
        <dbReference type="PIRSR" id="PIRSR018153-1"/>
    </source>
</evidence>
<dbReference type="SUPFAM" id="SSF53448">
    <property type="entry name" value="Nucleotide-diphospho-sugar transferases"/>
    <property type="match status" value="1"/>
</dbReference>
<sequence>MRIRIPLTLSKPRNLKIVITTLALCTLLLIGYNYTHLLLPLRFNGGETSVKGIQSPLPQDAPTTKLYNDQRKGNDVLLTLVRNSEINQLVGTIESFEESFNSKYHYDWWFMNDEDFTQEFQERVKEVVSGRTRFIKIPKELWSYPDYIDREKADASRQAYKKARIMYGESESYRFMCRFNSGMFYRLPELKDIEYYWRIEPSTRFNCEITYDVFQYMRNHNKLYAFNMALQEDVRTIPTLWNSTMEFLRENPQAVDKDNLAGFVSDDGGNSYNLCHFWSNFEIANMQFFRSPVYESYFEFLDRKGGFFYERWGDAPVHTLAVSLMLPADQIHFVANTGYFHKPNQDCPPNEELRDALHCQCSPRSDFTWHKYSCVHKFFHLQKMVRPDTLEHISMIYPTIYDTIMNAKD</sequence>
<keyword evidence="3" id="KW-0328">Glycosyltransferase</keyword>
<evidence type="ECO:0000256" key="4">
    <source>
        <dbReference type="ARBA" id="ARBA00022679"/>
    </source>
</evidence>
<dbReference type="GO" id="GO:0016020">
    <property type="term" value="C:membrane"/>
    <property type="evidence" value="ECO:0007669"/>
    <property type="project" value="UniProtKB-SubCell"/>
</dbReference>
<dbReference type="Pfam" id="PF01793">
    <property type="entry name" value="Glyco_transf_15"/>
    <property type="match status" value="1"/>
</dbReference>
<keyword evidence="5" id="KW-0735">Signal-anchor</keyword>
<evidence type="ECO:0000256" key="5">
    <source>
        <dbReference type="ARBA" id="ARBA00022968"/>
    </source>
</evidence>
<dbReference type="Proteomes" id="UP000187013">
    <property type="component" value="Unassembled WGS sequence"/>
</dbReference>
<comment type="subcellular location">
    <subcellularLocation>
        <location evidence="1">Membrane</location>
        <topology evidence="1">Single-pass type II membrane protein</topology>
    </subcellularLocation>
</comment>
<evidence type="ECO:0000256" key="3">
    <source>
        <dbReference type="ARBA" id="ARBA00022676"/>
    </source>
</evidence>
<gene>
    <name evidence="8" type="ORF">ZYGR_0E00730</name>
</gene>
<feature type="transmembrane region" description="Helical" evidence="7">
    <location>
        <begin position="15"/>
        <end position="34"/>
    </location>
</feature>
<comment type="caution">
    <text evidence="8">The sequence shown here is derived from an EMBL/GenBank/DDBJ whole genome shotgun (WGS) entry which is preliminary data.</text>
</comment>
<evidence type="ECO:0008006" key="10">
    <source>
        <dbReference type="Google" id="ProtNLM"/>
    </source>
</evidence>
<dbReference type="GO" id="GO:0006493">
    <property type="term" value="P:protein O-linked glycosylation"/>
    <property type="evidence" value="ECO:0007669"/>
    <property type="project" value="TreeGrafter"/>
</dbReference>
<evidence type="ECO:0000256" key="1">
    <source>
        <dbReference type="ARBA" id="ARBA00004606"/>
    </source>
</evidence>
<evidence type="ECO:0000256" key="2">
    <source>
        <dbReference type="ARBA" id="ARBA00007677"/>
    </source>
</evidence>
<keyword evidence="7" id="KW-0812">Transmembrane</keyword>
<dbReference type="PIRSF" id="PIRSF018153">
    <property type="entry name" value="Glyco_trans_15"/>
    <property type="match status" value="1"/>
</dbReference>
<dbReference type="GO" id="GO:0000026">
    <property type="term" value="F:alpha-1,2-mannosyltransferase activity"/>
    <property type="evidence" value="ECO:0007669"/>
    <property type="project" value="TreeGrafter"/>
</dbReference>
<dbReference type="FunFam" id="3.90.550.10:FF:000051">
    <property type="entry name" value="Alpha-1,2-mannosyltransferase (Ktr4)"/>
    <property type="match status" value="1"/>
</dbReference>
<evidence type="ECO:0000313" key="9">
    <source>
        <dbReference type="Proteomes" id="UP000187013"/>
    </source>
</evidence>
<dbReference type="eggNOG" id="KOG4472">
    <property type="taxonomic scope" value="Eukaryota"/>
</dbReference>
<protein>
    <recommendedName>
        <fullName evidence="10">Alpha-1,2 mannosyltransferase KTR1</fullName>
    </recommendedName>
</protein>
<comment type="similarity">
    <text evidence="2">Belongs to the glycosyltransferase 15 family.</text>
</comment>
<evidence type="ECO:0000256" key="7">
    <source>
        <dbReference type="SAM" id="Phobius"/>
    </source>
</evidence>
<evidence type="ECO:0000313" key="8">
    <source>
        <dbReference type="EMBL" id="GAV47060.1"/>
    </source>
</evidence>
<dbReference type="Gene3D" id="3.90.550.10">
    <property type="entry name" value="Spore Coat Polysaccharide Biosynthesis Protein SpsA, Chain A"/>
    <property type="match status" value="1"/>
</dbReference>
<dbReference type="InterPro" id="IPR029044">
    <property type="entry name" value="Nucleotide-diphossugar_trans"/>
</dbReference>
<accession>A0A1Q2ZU84</accession>
<reference evidence="8 9" key="1">
    <citation type="submission" date="2016-08" db="EMBL/GenBank/DDBJ databases">
        <title>Draft genome sequence of allopolyploid Zygosaccharomyces rouxii.</title>
        <authorList>
            <person name="Watanabe J."/>
            <person name="Uehara K."/>
            <person name="Mogi Y."/>
            <person name="Tsukioka Y."/>
        </authorList>
    </citation>
    <scope>NUCLEOTIDE SEQUENCE [LARGE SCALE GENOMIC DNA]</scope>
    <source>
        <strain evidence="8 9">NBRC 110957</strain>
    </source>
</reference>
<dbReference type="EMBL" id="BDGX01000005">
    <property type="protein sequence ID" value="GAV47060.1"/>
    <property type="molecule type" value="Genomic_DNA"/>
</dbReference>
<feature type="active site" description="Nucleophile" evidence="6">
    <location>
        <position position="282"/>
    </location>
</feature>
<dbReference type="GO" id="GO:0005794">
    <property type="term" value="C:Golgi apparatus"/>
    <property type="evidence" value="ECO:0007669"/>
    <property type="project" value="TreeGrafter"/>
</dbReference>
<dbReference type="PANTHER" id="PTHR31121:SF6">
    <property type="entry name" value="ALPHA-1,2 MANNOSYLTRANSFERASE KTR1"/>
    <property type="match status" value="1"/>
</dbReference>